<evidence type="ECO:0000256" key="1">
    <source>
        <dbReference type="SAM" id="MobiDB-lite"/>
    </source>
</evidence>
<dbReference type="Proteomes" id="UP001500683">
    <property type="component" value="Unassembled WGS sequence"/>
</dbReference>
<accession>A0ABP7VZV2</accession>
<sequence>MNGRAAEAAAGGAGAAASEPRSDKASIALVVADVMWCPPGVVEERPGHPMLDVLRPVDKSQIVIGSGRRALDRGENPTLASQSQDVGRPMSLVPKVRLRIRLPTPHQEAS</sequence>
<protein>
    <submittedName>
        <fullName evidence="2">Uncharacterized protein</fullName>
    </submittedName>
</protein>
<feature type="region of interest" description="Disordered" evidence="1">
    <location>
        <begin position="68"/>
        <end position="88"/>
    </location>
</feature>
<name>A0ABP7VZV2_9ACTN</name>
<comment type="caution">
    <text evidence="2">The sequence shown here is derived from an EMBL/GenBank/DDBJ whole genome shotgun (WGS) entry which is preliminary data.</text>
</comment>
<keyword evidence="3" id="KW-1185">Reference proteome</keyword>
<dbReference type="EMBL" id="BAAAZG010000023">
    <property type="protein sequence ID" value="GAA4076984.1"/>
    <property type="molecule type" value="Genomic_DNA"/>
</dbReference>
<evidence type="ECO:0000313" key="2">
    <source>
        <dbReference type="EMBL" id="GAA4076984.1"/>
    </source>
</evidence>
<feature type="compositionally biased region" description="Low complexity" evidence="1">
    <location>
        <begin position="1"/>
        <end position="10"/>
    </location>
</feature>
<evidence type="ECO:0000313" key="3">
    <source>
        <dbReference type="Proteomes" id="UP001500683"/>
    </source>
</evidence>
<feature type="region of interest" description="Disordered" evidence="1">
    <location>
        <begin position="1"/>
        <end position="22"/>
    </location>
</feature>
<reference evidence="3" key="1">
    <citation type="journal article" date="2019" name="Int. J. Syst. Evol. Microbiol.">
        <title>The Global Catalogue of Microorganisms (GCM) 10K type strain sequencing project: providing services to taxonomists for standard genome sequencing and annotation.</title>
        <authorList>
            <consortium name="The Broad Institute Genomics Platform"/>
            <consortium name="The Broad Institute Genome Sequencing Center for Infectious Disease"/>
            <person name="Wu L."/>
            <person name="Ma J."/>
        </authorList>
    </citation>
    <scope>NUCLEOTIDE SEQUENCE [LARGE SCALE GENOMIC DNA]</scope>
    <source>
        <strain evidence="3">JCM 16702</strain>
    </source>
</reference>
<gene>
    <name evidence="2" type="ORF">GCM10022214_38210</name>
</gene>
<proteinExistence type="predicted"/>
<organism evidence="2 3">
    <name type="scientific">Actinomadura miaoliensis</name>
    <dbReference type="NCBI Taxonomy" id="430685"/>
    <lineage>
        <taxon>Bacteria</taxon>
        <taxon>Bacillati</taxon>
        <taxon>Actinomycetota</taxon>
        <taxon>Actinomycetes</taxon>
        <taxon>Streptosporangiales</taxon>
        <taxon>Thermomonosporaceae</taxon>
        <taxon>Actinomadura</taxon>
    </lineage>
</organism>